<dbReference type="NCBIfam" id="TIGR01637">
    <property type="entry name" value="phage_arpU"/>
    <property type="match status" value="1"/>
</dbReference>
<dbReference type="AlphaFoldDB" id="A0A329NBF7"/>
<dbReference type="Proteomes" id="UP000326476">
    <property type="component" value="Unassembled WGS sequence"/>
</dbReference>
<dbReference type="InterPro" id="IPR006524">
    <property type="entry name" value="ArpU-like"/>
</dbReference>
<reference evidence="2" key="1">
    <citation type="submission" date="2019-09" db="EMBL/GenBank/DDBJ databases">
        <title>Draft genome sequence assemblies of isolates from the urinary tract.</title>
        <authorList>
            <person name="Mores C.R."/>
            <person name="Putonti C."/>
            <person name="Wolfe A.J."/>
        </authorList>
    </citation>
    <scope>NUCLEOTIDE SEQUENCE [LARGE SCALE GENOMIC DNA]</scope>
    <source>
        <strain evidence="2">UMB8614</strain>
    </source>
</reference>
<name>A0A329NBF7_9LACT</name>
<gene>
    <name evidence="1" type="ORF">F6I34_08055</name>
</gene>
<evidence type="ECO:0000313" key="1">
    <source>
        <dbReference type="EMBL" id="KAA9238586.1"/>
    </source>
</evidence>
<keyword evidence="2" id="KW-1185">Reference proteome</keyword>
<sequence length="146" mass="16649">MWRLPKRDEIDKYATINKVESLLEEYPRLCRVAGVKVQQSLTANYNSVAVSHSTTNTNEESIINAIGARKEIQDIDYALSLLNDTNRKILEYKYKYGYGDRFAYSRLAISESTYYRYLIKAKIEFAEAYCNGVLLVKDGARGIGGI</sequence>
<evidence type="ECO:0008006" key="3">
    <source>
        <dbReference type="Google" id="ProtNLM"/>
    </source>
</evidence>
<proteinExistence type="predicted"/>
<organism evidence="1 2">
    <name type="scientific">Aerococcus tenax</name>
    <dbReference type="NCBI Taxonomy" id="3078812"/>
    <lineage>
        <taxon>Bacteria</taxon>
        <taxon>Bacillati</taxon>
        <taxon>Bacillota</taxon>
        <taxon>Bacilli</taxon>
        <taxon>Lactobacillales</taxon>
        <taxon>Aerococcaceae</taxon>
        <taxon>Aerococcus</taxon>
    </lineage>
</organism>
<dbReference type="EMBL" id="VYVN01000024">
    <property type="protein sequence ID" value="KAA9238586.1"/>
    <property type="molecule type" value="Genomic_DNA"/>
</dbReference>
<evidence type="ECO:0000313" key="2">
    <source>
        <dbReference type="Proteomes" id="UP000326476"/>
    </source>
</evidence>
<protein>
    <recommendedName>
        <fullName evidence="3">Transcriptional regulator</fullName>
    </recommendedName>
</protein>
<dbReference type="RefSeq" id="WP_111853317.1">
    <property type="nucleotide sequence ID" value="NZ_CP127382.2"/>
</dbReference>
<accession>A0A329NBF7</accession>
<comment type="caution">
    <text evidence="1">The sequence shown here is derived from an EMBL/GenBank/DDBJ whole genome shotgun (WGS) entry which is preliminary data.</text>
</comment>